<dbReference type="OrthoDB" id="198852at2759"/>
<reference evidence="2 3" key="1">
    <citation type="journal article" date="2012" name="Genome Biol.">
        <title>Genome and low-iron response of an oceanic diatom adapted to chronic iron limitation.</title>
        <authorList>
            <person name="Lommer M."/>
            <person name="Specht M."/>
            <person name="Roy A.S."/>
            <person name="Kraemer L."/>
            <person name="Andreson R."/>
            <person name="Gutowska M.A."/>
            <person name="Wolf J."/>
            <person name="Bergner S.V."/>
            <person name="Schilhabel M.B."/>
            <person name="Klostermeier U.C."/>
            <person name="Beiko R.G."/>
            <person name="Rosenstiel P."/>
            <person name="Hippler M."/>
            <person name="Laroche J."/>
        </authorList>
    </citation>
    <scope>NUCLEOTIDE SEQUENCE [LARGE SCALE GENOMIC DNA]</scope>
    <source>
        <strain evidence="2 3">CCMP1005</strain>
    </source>
</reference>
<dbReference type="Pfam" id="PF03382">
    <property type="entry name" value="DUF285"/>
    <property type="match status" value="3"/>
</dbReference>
<evidence type="ECO:0000313" key="3">
    <source>
        <dbReference type="Proteomes" id="UP000266841"/>
    </source>
</evidence>
<feature type="region of interest" description="Disordered" evidence="1">
    <location>
        <begin position="374"/>
        <end position="426"/>
    </location>
</feature>
<protein>
    <submittedName>
        <fullName evidence="2">Uncharacterized protein</fullName>
    </submittedName>
</protein>
<name>K0TQD9_THAOC</name>
<organism evidence="2 3">
    <name type="scientific">Thalassiosira oceanica</name>
    <name type="common">Marine diatom</name>
    <dbReference type="NCBI Taxonomy" id="159749"/>
    <lineage>
        <taxon>Eukaryota</taxon>
        <taxon>Sar</taxon>
        <taxon>Stramenopiles</taxon>
        <taxon>Ochrophyta</taxon>
        <taxon>Bacillariophyta</taxon>
        <taxon>Coscinodiscophyceae</taxon>
        <taxon>Thalassiosirophycidae</taxon>
        <taxon>Thalassiosirales</taxon>
        <taxon>Thalassiosiraceae</taxon>
        <taxon>Thalassiosira</taxon>
    </lineage>
</organism>
<keyword evidence="3" id="KW-1185">Reference proteome</keyword>
<dbReference type="InterPro" id="IPR005046">
    <property type="entry name" value="DUF285"/>
</dbReference>
<proteinExistence type="predicted"/>
<dbReference type="EMBL" id="AGNL01002677">
    <property type="protein sequence ID" value="EJK75877.1"/>
    <property type="molecule type" value="Genomic_DNA"/>
</dbReference>
<evidence type="ECO:0000256" key="1">
    <source>
        <dbReference type="SAM" id="MobiDB-lite"/>
    </source>
</evidence>
<accession>K0TQD9</accession>
<comment type="caution">
    <text evidence="2">The sequence shown here is derived from an EMBL/GenBank/DDBJ whole genome shotgun (WGS) entry which is preliminary data.</text>
</comment>
<evidence type="ECO:0000313" key="2">
    <source>
        <dbReference type="EMBL" id="EJK75877.1"/>
    </source>
</evidence>
<dbReference type="AlphaFoldDB" id="K0TQD9"/>
<sequence length="426" mass="45415">MFQDASAFNGPLTFSDTSLVTSTSGMFNGAASFNQPITFDVSGVTGTSYMFFGATAFNQDLCQFGQYFFQITTLYRMFDNSGCSNTLATPTSATGPWCAATTCPPWHSFTGNGELRTAIKEYLAAGCTDDPKCEARSKYGGAIGDWDVSGLKDFQHLFRDGENVTPHYYTTVPGGESFNEPINWDTGSATYMYRMFSDLPAFNQPLSLDTSKVASMGFMFRNATAFNQPLSFDTSGLLGLGGMFQDASAFNGPLTFSDTSLVTSTSGMFNGAASFNQPITFDVSGVTGTSYMFFGATAFNQDLCQFGQYFFQITTLYRMFDNSGCSNTLATPTSATGPVRGPPCLGPNGDGLNSGTDSGDCHALALTGIDESFGDRPRLPCPGHEAESSGDRHIPNNPRQGVDHSGTGLASRALAARPNHLGTSVP</sequence>
<dbReference type="Proteomes" id="UP000266841">
    <property type="component" value="Unassembled WGS sequence"/>
</dbReference>
<feature type="compositionally biased region" description="Basic and acidic residues" evidence="1">
    <location>
        <begin position="374"/>
        <end position="394"/>
    </location>
</feature>
<gene>
    <name evidence="2" type="ORF">THAOC_02394</name>
</gene>